<feature type="region of interest" description="Disordered" evidence="1">
    <location>
        <begin position="1"/>
        <end position="41"/>
    </location>
</feature>
<keyword evidence="3" id="KW-1185">Reference proteome</keyword>
<gene>
    <name evidence="2" type="ORF">B5807_06071</name>
</gene>
<evidence type="ECO:0000256" key="1">
    <source>
        <dbReference type="SAM" id="MobiDB-lite"/>
    </source>
</evidence>
<dbReference type="Proteomes" id="UP000193240">
    <property type="component" value="Unassembled WGS sequence"/>
</dbReference>
<dbReference type="PANTHER" id="PTHR42100">
    <property type="entry name" value="OXIDOREDUCTASE 178 KDA SUBUNIT, PUTATIVE (AFU_ORTHOLOGUE AFUA_8G04320)-RELATED"/>
    <property type="match status" value="1"/>
</dbReference>
<proteinExistence type="predicted"/>
<evidence type="ECO:0000313" key="3">
    <source>
        <dbReference type="Proteomes" id="UP000193240"/>
    </source>
</evidence>
<accession>A0A1Y2M0M7</accession>
<feature type="region of interest" description="Disordered" evidence="1">
    <location>
        <begin position="165"/>
        <end position="188"/>
    </location>
</feature>
<feature type="compositionally biased region" description="Basic residues" evidence="1">
    <location>
        <begin position="179"/>
        <end position="188"/>
    </location>
</feature>
<sequence>MQSLRRTAATAARTGRTTLSRQTRRYAHDEHHGHGHGAPANEPMGKGLLWATFWIPVGYGVYLLAQNADSERPLLTRLMDKYAEAEERRTKRNDLHVRMIEQAGEDRVLFMNAKPQEYVDMRFPEIMNAGSPYNVPAGSQVPMTSVIEKYKKIAYEDNERKHEALANDEVKGEQPFSKNHLRKSPYTV</sequence>
<protein>
    <submittedName>
        <fullName evidence="2">Uncharacterized protein</fullName>
    </submittedName>
</protein>
<dbReference type="EMBL" id="KZ107843">
    <property type="protein sequence ID" value="OSS49552.1"/>
    <property type="molecule type" value="Genomic_DNA"/>
</dbReference>
<dbReference type="AlphaFoldDB" id="A0A1Y2M0M7"/>
<organism evidence="2 3">
    <name type="scientific">Epicoccum nigrum</name>
    <name type="common">Soil fungus</name>
    <name type="synonym">Epicoccum purpurascens</name>
    <dbReference type="NCBI Taxonomy" id="105696"/>
    <lineage>
        <taxon>Eukaryota</taxon>
        <taxon>Fungi</taxon>
        <taxon>Dikarya</taxon>
        <taxon>Ascomycota</taxon>
        <taxon>Pezizomycotina</taxon>
        <taxon>Dothideomycetes</taxon>
        <taxon>Pleosporomycetidae</taxon>
        <taxon>Pleosporales</taxon>
        <taxon>Pleosporineae</taxon>
        <taxon>Didymellaceae</taxon>
        <taxon>Epicoccum</taxon>
    </lineage>
</organism>
<dbReference type="OMA" id="RNIQAGH"/>
<reference evidence="2 3" key="1">
    <citation type="journal article" date="2017" name="Genome Announc.">
        <title>Genome sequence of the saprophytic ascomycete Epicoccum nigrum ICMP 19927 strain isolated from New Zealand.</title>
        <authorList>
            <person name="Fokin M."/>
            <person name="Fleetwood D."/>
            <person name="Weir B.S."/>
            <person name="Villas-Boas S.G."/>
        </authorList>
    </citation>
    <scope>NUCLEOTIDE SEQUENCE [LARGE SCALE GENOMIC DNA]</scope>
    <source>
        <strain evidence="2 3">ICMP 19927</strain>
    </source>
</reference>
<name>A0A1Y2M0M7_EPING</name>
<dbReference type="InterPro" id="IPR034444">
    <property type="entry name" value="Nuo17.8"/>
</dbReference>
<dbReference type="PANTHER" id="PTHR42100:SF1">
    <property type="entry name" value="OXIDOREDUCTASE 178 KDA SUBUNIT, PUTATIVE (AFU_ORTHOLOGUE AFUA_8G04320)-RELATED"/>
    <property type="match status" value="1"/>
</dbReference>
<dbReference type="GO" id="GO:0005739">
    <property type="term" value="C:mitochondrion"/>
    <property type="evidence" value="ECO:0007669"/>
    <property type="project" value="InterPro"/>
</dbReference>
<evidence type="ECO:0000313" key="2">
    <source>
        <dbReference type="EMBL" id="OSS49552.1"/>
    </source>
</evidence>
<feature type="compositionally biased region" description="Low complexity" evidence="1">
    <location>
        <begin position="1"/>
        <end position="18"/>
    </location>
</feature>
<dbReference type="InParanoid" id="A0A1Y2M0M7"/>
<dbReference type="STRING" id="105696.A0A1Y2M0M7"/>